<reference evidence="1 2" key="1">
    <citation type="submission" date="2019-07" db="EMBL/GenBank/DDBJ databases">
        <title>Gilliamella genomes.</title>
        <authorList>
            <person name="Zheng H."/>
        </authorList>
    </citation>
    <scope>NUCLEOTIDE SEQUENCE [LARGE SCALE GENOMIC DNA]</scope>
    <source>
        <strain evidence="1 2">W8127</strain>
    </source>
</reference>
<gene>
    <name evidence="1" type="ORF">FPQ15_12255</name>
</gene>
<dbReference type="Proteomes" id="UP000319483">
    <property type="component" value="Unassembled WGS sequence"/>
</dbReference>
<proteinExistence type="predicted"/>
<evidence type="ECO:0000313" key="2">
    <source>
        <dbReference type="Proteomes" id="UP000319483"/>
    </source>
</evidence>
<name>A0A556RVW2_9GAMM</name>
<sequence>MTYDCVIIGAGQAGLCLASFLTEKNITVLILERDERIGDVWRR</sequence>
<dbReference type="Pfam" id="PF13450">
    <property type="entry name" value="NAD_binding_8"/>
    <property type="match status" value="1"/>
</dbReference>
<dbReference type="Gene3D" id="3.50.50.60">
    <property type="entry name" value="FAD/NAD(P)-binding domain"/>
    <property type="match status" value="1"/>
</dbReference>
<dbReference type="EMBL" id="VMHM01000018">
    <property type="protein sequence ID" value="TSJ93025.1"/>
    <property type="molecule type" value="Genomic_DNA"/>
</dbReference>
<comment type="caution">
    <text evidence="1">The sequence shown here is derived from an EMBL/GenBank/DDBJ whole genome shotgun (WGS) entry which is preliminary data.</text>
</comment>
<dbReference type="SUPFAM" id="SSF51971">
    <property type="entry name" value="Nucleotide-binding domain"/>
    <property type="match status" value="1"/>
</dbReference>
<dbReference type="RefSeq" id="WP_144093041.1">
    <property type="nucleotide sequence ID" value="NZ_CAMLAP010000098.1"/>
</dbReference>
<dbReference type="AlphaFoldDB" id="A0A556RVW2"/>
<evidence type="ECO:0000313" key="1">
    <source>
        <dbReference type="EMBL" id="TSJ93025.1"/>
    </source>
</evidence>
<accession>A0A556RVW2</accession>
<dbReference type="InterPro" id="IPR036188">
    <property type="entry name" value="FAD/NAD-bd_sf"/>
</dbReference>
<organism evidence="1 2">
    <name type="scientific">Gilliamella apicola</name>
    <dbReference type="NCBI Taxonomy" id="1196095"/>
    <lineage>
        <taxon>Bacteria</taxon>
        <taxon>Pseudomonadati</taxon>
        <taxon>Pseudomonadota</taxon>
        <taxon>Gammaproteobacteria</taxon>
        <taxon>Orbales</taxon>
        <taxon>Orbaceae</taxon>
        <taxon>Gilliamella</taxon>
    </lineage>
</organism>
<protein>
    <submittedName>
        <fullName evidence="1">FAD-dependent oxidoreductase</fullName>
    </submittedName>
</protein>